<reference evidence="3 4" key="1">
    <citation type="submission" date="2019-02" db="EMBL/GenBank/DDBJ databases">
        <title>Deep-cultivation of Planctomycetes and their phenomic and genomic characterization uncovers novel biology.</title>
        <authorList>
            <person name="Wiegand S."/>
            <person name="Jogler M."/>
            <person name="Boedeker C."/>
            <person name="Pinto D."/>
            <person name="Vollmers J."/>
            <person name="Rivas-Marin E."/>
            <person name="Kohn T."/>
            <person name="Peeters S.H."/>
            <person name="Heuer A."/>
            <person name="Rast P."/>
            <person name="Oberbeckmann S."/>
            <person name="Bunk B."/>
            <person name="Jeske O."/>
            <person name="Meyerdierks A."/>
            <person name="Storesund J.E."/>
            <person name="Kallscheuer N."/>
            <person name="Luecker S."/>
            <person name="Lage O.M."/>
            <person name="Pohl T."/>
            <person name="Merkel B.J."/>
            <person name="Hornburger P."/>
            <person name="Mueller R.-W."/>
            <person name="Bruemmer F."/>
            <person name="Labrenz M."/>
            <person name="Spormann A.M."/>
            <person name="Op Den Camp H."/>
            <person name="Overmann J."/>
            <person name="Amann R."/>
            <person name="Jetten M.S.M."/>
            <person name="Mascher T."/>
            <person name="Medema M.H."/>
            <person name="Devos D.P."/>
            <person name="Kaster A.-K."/>
            <person name="Ovreas L."/>
            <person name="Rohde M."/>
            <person name="Galperin M.Y."/>
            <person name="Jogler C."/>
        </authorList>
    </citation>
    <scope>NUCLEOTIDE SEQUENCE [LARGE SCALE GENOMIC DNA]</scope>
    <source>
        <strain evidence="3 4">KOR34</strain>
    </source>
</reference>
<proteinExistence type="predicted"/>
<dbReference type="RefSeq" id="WP_197531576.1">
    <property type="nucleotide sequence ID" value="NZ_SIHJ01000002.1"/>
</dbReference>
<dbReference type="EMBL" id="SIHJ01000002">
    <property type="protein sequence ID" value="TWT33956.1"/>
    <property type="molecule type" value="Genomic_DNA"/>
</dbReference>
<keyword evidence="2" id="KW-0732">Signal</keyword>
<feature type="region of interest" description="Disordered" evidence="1">
    <location>
        <begin position="785"/>
        <end position="804"/>
    </location>
</feature>
<feature type="chain" id="PRO_5022767170" description="Dockerin domain-containing protein" evidence="2">
    <location>
        <begin position="26"/>
        <end position="961"/>
    </location>
</feature>
<gene>
    <name evidence="3" type="ORF">KOR34_37920</name>
</gene>
<protein>
    <recommendedName>
        <fullName evidence="5">Dockerin domain-containing protein</fullName>
    </recommendedName>
</protein>
<name>A0A5C5V5Z5_9BACT</name>
<feature type="signal peptide" evidence="2">
    <location>
        <begin position="1"/>
        <end position="25"/>
    </location>
</feature>
<dbReference type="Proteomes" id="UP000316714">
    <property type="component" value="Unassembled WGS sequence"/>
</dbReference>
<dbReference type="PROSITE" id="PS00018">
    <property type="entry name" value="EF_HAND_1"/>
    <property type="match status" value="1"/>
</dbReference>
<comment type="caution">
    <text evidence="3">The sequence shown here is derived from an EMBL/GenBank/DDBJ whole genome shotgun (WGS) entry which is preliminary data.</text>
</comment>
<dbReference type="InterPro" id="IPR036439">
    <property type="entry name" value="Dockerin_dom_sf"/>
</dbReference>
<evidence type="ECO:0000313" key="3">
    <source>
        <dbReference type="EMBL" id="TWT33956.1"/>
    </source>
</evidence>
<dbReference type="InterPro" id="IPR018247">
    <property type="entry name" value="EF_Hand_1_Ca_BS"/>
</dbReference>
<organism evidence="3 4">
    <name type="scientific">Posidoniimonas corsicana</name>
    <dbReference type="NCBI Taxonomy" id="1938618"/>
    <lineage>
        <taxon>Bacteria</taxon>
        <taxon>Pseudomonadati</taxon>
        <taxon>Planctomycetota</taxon>
        <taxon>Planctomycetia</taxon>
        <taxon>Pirellulales</taxon>
        <taxon>Lacipirellulaceae</taxon>
        <taxon>Posidoniimonas</taxon>
    </lineage>
</organism>
<dbReference type="GO" id="GO:0000272">
    <property type="term" value="P:polysaccharide catabolic process"/>
    <property type="evidence" value="ECO:0007669"/>
    <property type="project" value="InterPro"/>
</dbReference>
<dbReference type="AlphaFoldDB" id="A0A5C5V5Z5"/>
<dbReference type="Gene3D" id="1.10.1330.10">
    <property type="entry name" value="Dockerin domain"/>
    <property type="match status" value="1"/>
</dbReference>
<evidence type="ECO:0000256" key="1">
    <source>
        <dbReference type="SAM" id="MobiDB-lite"/>
    </source>
</evidence>
<sequence precursor="true">MLGVTPLRAACLLIVTALCACPAGAVDLEAFEFNDSNGTLLPSAANSVNPGNNWTSANDDLSEVTGGVYQIIKESDGLATHHLQIDNVASGSVYLVARMSGWAFRQNSVDDAAEEVRFGFLNEDTGVDGNTITAEMRIQRTGLGGIQLSGRALGTGGTTISETADLAVDQTSPFTAVLAVDLDADTYKVYYKDGSNASQFLGQGAVSSLRAANSVRLAANNFFADGNFYPILIEERFDIDRIAVATTNPLTDLGTVSINRTTGALTLVNNTGQALTGLESVSIESAAGGLDPSGWKSITGNYDLAGDDSVDADGNWAVDDSTPYLLAESALDANGGALGVGQSVVLNNASDAVWLQSPMEDVTVKLNFAGGVTRSADVTFTGNGGARFQLGDLNFDGQLTVDDWTVLIASSETSLAGLSPVQAYRQGDLDGDGVSSIQDIGVFKSAFDAANGAGAFSAMVAGVPEPAAALLCGVLGLLAGARRRALLLTAVMMLGLAASNAQAVILEDFGFGDSNGTLLVDAENSANLGNSWNEDGTDMAGSAIQNGVYRIQKNNDGFGTNYLDIANVSTGKLWMVAEIAGWSFSSIAGPAEFDSGELEEVRFGFLNNDSSNQGGSEIVSQMAITRTSDGGLTIYGAGGGTATNFTFDVSLPLVQNDPYTMVLEYDGDNEMYSIYSRTGTGAFELIGTRDVVETARAANSVRMVVNNNFSGTGEFFDLDRLYITNETPITDVVDPLTLRVNTTTGQAWIVNDSTEDYTFDSYRIASSTNSLRPGDAFWSSLSDNATDAVDGDDPGSTAGDGVGETWDEAGGADAGVLAESFLLGATTLAAGQMIGLGSPVTPGGSPDIAFQFRRADTGAVIDGLVEFVSGGLIGDYNADGVVDAADYTVWRDTLGQSVPVGTGADGDGDGQIDQGDYVAWRSNYGLGSGASAAVDAAPEPLAAALALIAAAQLTMSRRRFT</sequence>
<evidence type="ECO:0000313" key="4">
    <source>
        <dbReference type="Proteomes" id="UP000316714"/>
    </source>
</evidence>
<keyword evidence="4" id="KW-1185">Reference proteome</keyword>
<evidence type="ECO:0000256" key="2">
    <source>
        <dbReference type="SAM" id="SignalP"/>
    </source>
</evidence>
<accession>A0A5C5V5Z5</accession>
<evidence type="ECO:0008006" key="5">
    <source>
        <dbReference type="Google" id="ProtNLM"/>
    </source>
</evidence>